<accession>A0ABY0H5C0</accession>
<dbReference type="Gene3D" id="6.10.140.2220">
    <property type="match status" value="1"/>
</dbReference>
<name>A0ABY0H5C0_9PEZI</name>
<keyword evidence="2 4" id="KW-0863">Zinc-finger</keyword>
<evidence type="ECO:0000256" key="2">
    <source>
        <dbReference type="ARBA" id="ARBA00022771"/>
    </source>
</evidence>
<dbReference type="Proteomes" id="UP000294003">
    <property type="component" value="Unassembled WGS sequence"/>
</dbReference>
<sequence>MPDFSDSAVFPQFGELPPAGASSTGTDGSTASTSTNTSGTAATKAGSGGWFLLAQVKEDMTITKPTLIVTDRAGVDFAVTFEDAGLNLRGDLGARKGHTLVVPGARRTDREGEGKKAVVRVGAGRGAQVRVIPGSLERVLELGRVAGSETVGKQCAACGKTDGPLMRCTGCSTASYCSKACQVNGWNGLGHKSNCKVLKSIREIWA</sequence>
<gene>
    <name evidence="7" type="ORF">DL762_005274</name>
</gene>
<comment type="caution">
    <text evidence="7">The sequence shown here is derived from an EMBL/GenBank/DDBJ whole genome shotgun (WGS) entry which is preliminary data.</text>
</comment>
<evidence type="ECO:0000259" key="6">
    <source>
        <dbReference type="PROSITE" id="PS50865"/>
    </source>
</evidence>
<evidence type="ECO:0000256" key="1">
    <source>
        <dbReference type="ARBA" id="ARBA00022723"/>
    </source>
</evidence>
<evidence type="ECO:0000313" key="8">
    <source>
        <dbReference type="Proteomes" id="UP000294003"/>
    </source>
</evidence>
<reference evidence="7 8" key="1">
    <citation type="submission" date="2018-06" db="EMBL/GenBank/DDBJ databases">
        <title>Complete Genomes of Monosporascus.</title>
        <authorList>
            <person name="Robinson A.J."/>
            <person name="Natvig D.O."/>
        </authorList>
    </citation>
    <scope>NUCLEOTIDE SEQUENCE [LARGE SCALE GENOMIC DNA]</scope>
    <source>
        <strain evidence="7 8">CBS 609.92</strain>
    </source>
</reference>
<keyword evidence="3" id="KW-0862">Zinc</keyword>
<feature type="domain" description="MYND-type" evidence="6">
    <location>
        <begin position="155"/>
        <end position="195"/>
    </location>
</feature>
<feature type="region of interest" description="Disordered" evidence="5">
    <location>
        <begin position="1"/>
        <end position="43"/>
    </location>
</feature>
<dbReference type="PROSITE" id="PS01360">
    <property type="entry name" value="ZF_MYND_1"/>
    <property type="match status" value="1"/>
</dbReference>
<organism evidence="7 8">
    <name type="scientific">Monosporascus cannonballus</name>
    <dbReference type="NCBI Taxonomy" id="155416"/>
    <lineage>
        <taxon>Eukaryota</taxon>
        <taxon>Fungi</taxon>
        <taxon>Dikarya</taxon>
        <taxon>Ascomycota</taxon>
        <taxon>Pezizomycotina</taxon>
        <taxon>Sordariomycetes</taxon>
        <taxon>Xylariomycetidae</taxon>
        <taxon>Xylariales</taxon>
        <taxon>Xylariales incertae sedis</taxon>
        <taxon>Monosporascus</taxon>
    </lineage>
</organism>
<proteinExistence type="predicted"/>
<evidence type="ECO:0000256" key="5">
    <source>
        <dbReference type="SAM" id="MobiDB-lite"/>
    </source>
</evidence>
<dbReference type="SUPFAM" id="SSF144232">
    <property type="entry name" value="HIT/MYND zinc finger-like"/>
    <property type="match status" value="1"/>
</dbReference>
<dbReference type="PROSITE" id="PS50865">
    <property type="entry name" value="ZF_MYND_2"/>
    <property type="match status" value="1"/>
</dbReference>
<dbReference type="InterPro" id="IPR002893">
    <property type="entry name" value="Znf_MYND"/>
</dbReference>
<keyword evidence="1" id="KW-0479">Metal-binding</keyword>
<dbReference type="Pfam" id="PF01753">
    <property type="entry name" value="zf-MYND"/>
    <property type="match status" value="1"/>
</dbReference>
<evidence type="ECO:0000256" key="3">
    <source>
        <dbReference type="ARBA" id="ARBA00022833"/>
    </source>
</evidence>
<evidence type="ECO:0000256" key="4">
    <source>
        <dbReference type="PROSITE-ProRule" id="PRU00134"/>
    </source>
</evidence>
<feature type="compositionally biased region" description="Low complexity" evidence="5">
    <location>
        <begin position="19"/>
        <end position="43"/>
    </location>
</feature>
<dbReference type="EMBL" id="QJNS01000141">
    <property type="protein sequence ID" value="RYO85253.1"/>
    <property type="molecule type" value="Genomic_DNA"/>
</dbReference>
<keyword evidence="8" id="KW-1185">Reference proteome</keyword>
<protein>
    <recommendedName>
        <fullName evidence="6">MYND-type domain-containing protein</fullName>
    </recommendedName>
</protein>
<evidence type="ECO:0000313" key="7">
    <source>
        <dbReference type="EMBL" id="RYO85253.1"/>
    </source>
</evidence>